<evidence type="ECO:0000256" key="4">
    <source>
        <dbReference type="ARBA" id="ARBA00022475"/>
    </source>
</evidence>
<dbReference type="Pfam" id="PF02518">
    <property type="entry name" value="HATPase_c"/>
    <property type="match status" value="1"/>
</dbReference>
<reference evidence="18 19" key="1">
    <citation type="submission" date="2018-07" db="EMBL/GenBank/DDBJ databases">
        <title>The draft genome of Phyllobacterium salinisoli.</title>
        <authorList>
            <person name="Liu L."/>
            <person name="Li L."/>
            <person name="Zhang X."/>
            <person name="Liang L."/>
        </authorList>
    </citation>
    <scope>NUCLEOTIDE SEQUENCE [LARGE SCALE GENOMIC DNA]</scope>
    <source>
        <strain evidence="18 19">LLAN61</strain>
    </source>
</reference>
<feature type="domain" description="HAMP" evidence="17">
    <location>
        <begin position="197"/>
        <end position="249"/>
    </location>
</feature>
<dbReference type="GO" id="GO:0000155">
    <property type="term" value="F:phosphorelay sensor kinase activity"/>
    <property type="evidence" value="ECO:0007669"/>
    <property type="project" value="InterPro"/>
</dbReference>
<evidence type="ECO:0000259" key="17">
    <source>
        <dbReference type="PROSITE" id="PS50885"/>
    </source>
</evidence>
<sequence>MVQKALGGTGGRIRRLRVLLGLRTIYGQITALVFLALLIIVVLAGPLLERWVSGNHRPPDIEQVTEHVHTVGRLLEAAATPAERETILDAARRSGWDMTLLPLSIRAQFTTSSSKETAWGRVVEWLFPPDNSISPLGGWRTFLNGRRVVAVQVDGSTMLVSPVSSDPFLTSDFVGRGSYYLVALITLIFLFFAFAIWAIMLPLRRISRAALNADISNDEEVFEERGSVEIVALARALNGMRKRIAIMVESRTRMLRGISHDLRTPLTRLRLKAEHLPLSESREAMLSDINHLDRLLGESLDYLRDNYRREDFERADIASSLQTICSEFADVGHDVAYHGPNRLIVNCKPLAITRAITNLCDNATKFAKKVAVELRTDAGMMVIDVVDDGPGIPETYRQRVLEPFFKIDAARGGNTGFGLGLSIVSEIVQAHGGTLEFLDGREGGLIVRLTLPMG</sequence>
<dbReference type="SMART" id="SM00388">
    <property type="entry name" value="HisKA"/>
    <property type="match status" value="1"/>
</dbReference>
<dbReference type="GO" id="GO:0005886">
    <property type="term" value="C:plasma membrane"/>
    <property type="evidence" value="ECO:0007669"/>
    <property type="project" value="UniProtKB-SubCell"/>
</dbReference>
<keyword evidence="6" id="KW-0597">Phosphoprotein</keyword>
<keyword evidence="8 15" id="KW-0812">Transmembrane</keyword>
<dbReference type="InterPro" id="IPR003661">
    <property type="entry name" value="HisK_dim/P_dom"/>
</dbReference>
<keyword evidence="9" id="KW-0547">Nucleotide-binding</keyword>
<evidence type="ECO:0000256" key="15">
    <source>
        <dbReference type="SAM" id="Phobius"/>
    </source>
</evidence>
<feature type="domain" description="Histidine kinase" evidence="16">
    <location>
        <begin position="257"/>
        <end position="454"/>
    </location>
</feature>
<keyword evidence="5" id="KW-0997">Cell inner membrane</keyword>
<protein>
    <recommendedName>
        <fullName evidence="3">histidine kinase</fullName>
        <ecNumber evidence="3">2.7.13.3</ecNumber>
    </recommendedName>
</protein>
<keyword evidence="12 15" id="KW-1133">Transmembrane helix</keyword>
<keyword evidence="14 15" id="KW-0472">Membrane</keyword>
<evidence type="ECO:0000313" key="19">
    <source>
        <dbReference type="Proteomes" id="UP000253420"/>
    </source>
</evidence>
<proteinExistence type="predicted"/>
<keyword evidence="10" id="KW-0418">Kinase</keyword>
<dbReference type="CDD" id="cd00082">
    <property type="entry name" value="HisKA"/>
    <property type="match status" value="1"/>
</dbReference>
<keyword evidence="19" id="KW-1185">Reference proteome</keyword>
<evidence type="ECO:0000313" key="18">
    <source>
        <dbReference type="EMBL" id="RCS22538.1"/>
    </source>
</evidence>
<accession>A0A368JZH1</accession>
<dbReference type="EMBL" id="QOZG01000007">
    <property type="protein sequence ID" value="RCS22538.1"/>
    <property type="molecule type" value="Genomic_DNA"/>
</dbReference>
<keyword evidence="13" id="KW-0902">Two-component regulatory system</keyword>
<evidence type="ECO:0000256" key="3">
    <source>
        <dbReference type="ARBA" id="ARBA00012438"/>
    </source>
</evidence>
<dbReference type="InterPro" id="IPR036890">
    <property type="entry name" value="HATPase_C_sf"/>
</dbReference>
<gene>
    <name evidence="18" type="ORF">DUT91_16625</name>
</gene>
<evidence type="ECO:0000256" key="12">
    <source>
        <dbReference type="ARBA" id="ARBA00022989"/>
    </source>
</evidence>
<dbReference type="Proteomes" id="UP000253420">
    <property type="component" value="Unassembled WGS sequence"/>
</dbReference>
<dbReference type="GO" id="GO:0005524">
    <property type="term" value="F:ATP binding"/>
    <property type="evidence" value="ECO:0007669"/>
    <property type="project" value="UniProtKB-KW"/>
</dbReference>
<dbReference type="OrthoDB" id="9804645at2"/>
<dbReference type="PANTHER" id="PTHR44936">
    <property type="entry name" value="SENSOR PROTEIN CREC"/>
    <property type="match status" value="1"/>
</dbReference>
<dbReference type="PROSITE" id="PS50109">
    <property type="entry name" value="HIS_KIN"/>
    <property type="match status" value="1"/>
</dbReference>
<comment type="caution">
    <text evidence="18">The sequence shown here is derived from an EMBL/GenBank/DDBJ whole genome shotgun (WGS) entry which is preliminary data.</text>
</comment>
<dbReference type="Gene3D" id="3.30.565.10">
    <property type="entry name" value="Histidine kinase-like ATPase, C-terminal domain"/>
    <property type="match status" value="1"/>
</dbReference>
<dbReference type="InterPro" id="IPR003594">
    <property type="entry name" value="HATPase_dom"/>
</dbReference>
<evidence type="ECO:0000256" key="11">
    <source>
        <dbReference type="ARBA" id="ARBA00022840"/>
    </source>
</evidence>
<evidence type="ECO:0000256" key="8">
    <source>
        <dbReference type="ARBA" id="ARBA00022692"/>
    </source>
</evidence>
<dbReference type="PANTHER" id="PTHR44936:SF5">
    <property type="entry name" value="SENSOR HISTIDINE KINASE ENVZ"/>
    <property type="match status" value="1"/>
</dbReference>
<dbReference type="PRINTS" id="PR00344">
    <property type="entry name" value="BCTRLSENSOR"/>
</dbReference>
<dbReference type="SUPFAM" id="SSF55874">
    <property type="entry name" value="ATPase domain of HSP90 chaperone/DNA topoisomerase II/histidine kinase"/>
    <property type="match status" value="1"/>
</dbReference>
<comment type="catalytic activity">
    <reaction evidence="1">
        <text>ATP + protein L-histidine = ADP + protein N-phospho-L-histidine.</text>
        <dbReference type="EC" id="2.7.13.3"/>
    </reaction>
</comment>
<name>A0A368JZH1_9HYPH</name>
<evidence type="ECO:0000256" key="1">
    <source>
        <dbReference type="ARBA" id="ARBA00000085"/>
    </source>
</evidence>
<dbReference type="SMART" id="SM00387">
    <property type="entry name" value="HATPase_c"/>
    <property type="match status" value="1"/>
</dbReference>
<dbReference type="InterPro" id="IPR036097">
    <property type="entry name" value="HisK_dim/P_sf"/>
</dbReference>
<dbReference type="InterPro" id="IPR005467">
    <property type="entry name" value="His_kinase_dom"/>
</dbReference>
<keyword evidence="4" id="KW-1003">Cell membrane</keyword>
<dbReference type="CDD" id="cd00075">
    <property type="entry name" value="HATPase"/>
    <property type="match status" value="1"/>
</dbReference>
<evidence type="ECO:0000256" key="9">
    <source>
        <dbReference type="ARBA" id="ARBA00022741"/>
    </source>
</evidence>
<evidence type="ECO:0000256" key="13">
    <source>
        <dbReference type="ARBA" id="ARBA00023012"/>
    </source>
</evidence>
<evidence type="ECO:0000256" key="2">
    <source>
        <dbReference type="ARBA" id="ARBA00004429"/>
    </source>
</evidence>
<keyword evidence="7" id="KW-0808">Transferase</keyword>
<organism evidence="18 19">
    <name type="scientific">Phyllobacterium salinisoli</name>
    <dbReference type="NCBI Taxonomy" id="1899321"/>
    <lineage>
        <taxon>Bacteria</taxon>
        <taxon>Pseudomonadati</taxon>
        <taxon>Pseudomonadota</taxon>
        <taxon>Alphaproteobacteria</taxon>
        <taxon>Hyphomicrobiales</taxon>
        <taxon>Phyllobacteriaceae</taxon>
        <taxon>Phyllobacterium</taxon>
    </lineage>
</organism>
<evidence type="ECO:0000256" key="6">
    <source>
        <dbReference type="ARBA" id="ARBA00022553"/>
    </source>
</evidence>
<evidence type="ECO:0000256" key="5">
    <source>
        <dbReference type="ARBA" id="ARBA00022519"/>
    </source>
</evidence>
<keyword evidence="11" id="KW-0067">ATP-binding</keyword>
<dbReference type="AlphaFoldDB" id="A0A368JZH1"/>
<dbReference type="InterPro" id="IPR004358">
    <property type="entry name" value="Sig_transdc_His_kin-like_C"/>
</dbReference>
<evidence type="ECO:0000256" key="14">
    <source>
        <dbReference type="ARBA" id="ARBA00023136"/>
    </source>
</evidence>
<dbReference type="InterPro" id="IPR003660">
    <property type="entry name" value="HAMP_dom"/>
</dbReference>
<dbReference type="Gene3D" id="1.10.287.130">
    <property type="match status" value="1"/>
</dbReference>
<dbReference type="Pfam" id="PF00512">
    <property type="entry name" value="HisKA"/>
    <property type="match status" value="1"/>
</dbReference>
<dbReference type="PROSITE" id="PS50885">
    <property type="entry name" value="HAMP"/>
    <property type="match status" value="1"/>
</dbReference>
<evidence type="ECO:0000256" key="10">
    <source>
        <dbReference type="ARBA" id="ARBA00022777"/>
    </source>
</evidence>
<feature type="transmembrane region" description="Helical" evidence="15">
    <location>
        <begin position="25"/>
        <end position="48"/>
    </location>
</feature>
<dbReference type="InterPro" id="IPR050980">
    <property type="entry name" value="2C_sensor_his_kinase"/>
</dbReference>
<evidence type="ECO:0000259" key="16">
    <source>
        <dbReference type="PROSITE" id="PS50109"/>
    </source>
</evidence>
<evidence type="ECO:0000256" key="7">
    <source>
        <dbReference type="ARBA" id="ARBA00022679"/>
    </source>
</evidence>
<comment type="subcellular location">
    <subcellularLocation>
        <location evidence="2">Cell inner membrane</location>
        <topology evidence="2">Multi-pass membrane protein</topology>
    </subcellularLocation>
</comment>
<feature type="transmembrane region" description="Helical" evidence="15">
    <location>
        <begin position="179"/>
        <end position="200"/>
    </location>
</feature>
<dbReference type="EC" id="2.7.13.3" evidence="3"/>
<dbReference type="SUPFAM" id="SSF47384">
    <property type="entry name" value="Homodimeric domain of signal transducing histidine kinase"/>
    <property type="match status" value="1"/>
</dbReference>